<dbReference type="AlphaFoldDB" id="A0A0S7WSX4"/>
<evidence type="ECO:0000313" key="3">
    <source>
        <dbReference type="Proteomes" id="UP000052008"/>
    </source>
</evidence>
<evidence type="ECO:0000256" key="1">
    <source>
        <dbReference type="SAM" id="MobiDB-lite"/>
    </source>
</evidence>
<accession>A0A0S7WSX4</accession>
<feature type="region of interest" description="Disordered" evidence="1">
    <location>
        <begin position="244"/>
        <end position="267"/>
    </location>
</feature>
<dbReference type="STRING" id="1703770.AMJ39_05730"/>
<sequence length="671" mass="71037">MSSHGFWLFLAVSWLVVASTNGALAEEKAWSDELIGEALQAVLLTQSDLSIRRDYVPVDPFRLEVVSHLLEQPFDAGPYARTLSQGLEGKRWSVAGLLAGAATPLGSAIAVSPRAGPDLEAGLRKLLDASGSEVPDEMIEMWLSEAADLPDELTGALAVLIEGAAAAHHHLTRAFRRLADEEKEELLRGACRLTIEEEESEAAAHELAKRVLAQAEKVDFDELFRAGMALGGAVDGALGELAVAPRPDREADGGTISRSDKSGRSESQAEWLQRLAEETGEQEYVLLWDTPLGEIRVGGAGPDRYASPGLITIDLGGDDYYICDDGALVDGNAPISLLIDLSGDDTHRSGEFSLGSGYGGIGMLIDIEGDDVYQGSSFTQGAALLGVGVLWDGQGEDCYLAETQGQGAATFGIGLLTDLEGDDLYKAEFFSQGFGGVAALGAIVEGGGNDTYVVGHKYPDHREPDYYACLSQGFGYGWRDISSGGVGVIADVAGNDTYIADYFAQGSSYWFALGILVDEGGNDKYVARRYSQGAGIHLAVGVLSDREGNDDYLSWGVSQGCGHDLALGLLVDDEGNDSYLANWLSQGAGNANGFGILADGGGDDIYLTRPGRGQGQGNFDRGYESVGVLVDREGHDVYSGAGADGAMWREGMYGIGLDREPEPDSLQEGQE</sequence>
<protein>
    <submittedName>
        <fullName evidence="2">Uncharacterized protein</fullName>
    </submittedName>
</protein>
<comment type="caution">
    <text evidence="2">The sequence shown here is derived from an EMBL/GenBank/DDBJ whole genome shotgun (WGS) entry which is preliminary data.</text>
</comment>
<reference evidence="2 3" key="1">
    <citation type="journal article" date="2015" name="Microbiome">
        <title>Genomic resolution of linkages in carbon, nitrogen, and sulfur cycling among widespread estuary sediment bacteria.</title>
        <authorList>
            <person name="Baker B.J."/>
            <person name="Lazar C.S."/>
            <person name="Teske A.P."/>
            <person name="Dick G.J."/>
        </authorList>
    </citation>
    <scope>NUCLEOTIDE SEQUENCE [LARGE SCALE GENOMIC DNA]</scope>
    <source>
        <strain evidence="2">DG_24</strain>
    </source>
</reference>
<evidence type="ECO:0000313" key="2">
    <source>
        <dbReference type="EMBL" id="KPJ53139.1"/>
    </source>
</evidence>
<organism evidence="2 3">
    <name type="scientific">candidate division TA06 bacterium DG_24</name>
    <dbReference type="NCBI Taxonomy" id="1703770"/>
    <lineage>
        <taxon>Bacteria</taxon>
        <taxon>Bacteria division TA06</taxon>
    </lineage>
</organism>
<proteinExistence type="predicted"/>
<feature type="compositionally biased region" description="Basic and acidic residues" evidence="1">
    <location>
        <begin position="246"/>
        <end position="264"/>
    </location>
</feature>
<gene>
    <name evidence="2" type="ORF">AMJ39_05730</name>
</gene>
<name>A0A0S7WSX4_UNCT6</name>
<dbReference type="EMBL" id="LIZS01000029">
    <property type="protein sequence ID" value="KPJ53139.1"/>
    <property type="molecule type" value="Genomic_DNA"/>
</dbReference>
<dbReference type="Proteomes" id="UP000052008">
    <property type="component" value="Unassembled WGS sequence"/>
</dbReference>